<dbReference type="AlphaFoldDB" id="A0A2D4IMY6"/>
<name>A0A2D4IMY6_MICLE</name>
<evidence type="ECO:0000313" key="2">
    <source>
        <dbReference type="EMBL" id="LAA85613.1"/>
    </source>
</evidence>
<reference evidence="2" key="2">
    <citation type="submission" date="2017-11" db="EMBL/GenBank/DDBJ databases">
        <title>Coralsnake Venomics: Analyses of Venom Gland Transcriptomes and Proteomes of Six Brazilian Taxa.</title>
        <authorList>
            <person name="Aird S.D."/>
            <person name="Jorge da Silva N."/>
            <person name="Qiu L."/>
            <person name="Villar-Briones A."/>
            <person name="Aparecida-Saddi V."/>
            <person name="Campos-Telles M.P."/>
            <person name="Grau M."/>
            <person name="Mikheyev A.S."/>
        </authorList>
    </citation>
    <scope>NUCLEOTIDE SEQUENCE</scope>
    <source>
        <tissue evidence="2">Venom_gland</tissue>
    </source>
</reference>
<evidence type="ECO:0000256" key="1">
    <source>
        <dbReference type="SAM" id="MobiDB-lite"/>
    </source>
</evidence>
<dbReference type="EMBL" id="IACK01116815">
    <property type="protein sequence ID" value="LAA85613.1"/>
    <property type="molecule type" value="Transcribed_RNA"/>
</dbReference>
<accession>A0A2D4IMY6</accession>
<proteinExistence type="predicted"/>
<organism evidence="2">
    <name type="scientific">Micrurus lemniscatus lemniscatus</name>
    <dbReference type="NCBI Taxonomy" id="129467"/>
    <lineage>
        <taxon>Eukaryota</taxon>
        <taxon>Metazoa</taxon>
        <taxon>Chordata</taxon>
        <taxon>Craniata</taxon>
        <taxon>Vertebrata</taxon>
        <taxon>Euteleostomi</taxon>
        <taxon>Lepidosauria</taxon>
        <taxon>Squamata</taxon>
        <taxon>Bifurcata</taxon>
        <taxon>Unidentata</taxon>
        <taxon>Episquamata</taxon>
        <taxon>Toxicofera</taxon>
        <taxon>Serpentes</taxon>
        <taxon>Colubroidea</taxon>
        <taxon>Elapidae</taxon>
        <taxon>Elapinae</taxon>
        <taxon>Micrurus</taxon>
    </lineage>
</organism>
<feature type="region of interest" description="Disordered" evidence="1">
    <location>
        <begin position="1"/>
        <end position="20"/>
    </location>
</feature>
<reference evidence="2" key="1">
    <citation type="submission" date="2017-07" db="EMBL/GenBank/DDBJ databases">
        <authorList>
            <person name="Mikheyev A."/>
            <person name="Grau M."/>
        </authorList>
    </citation>
    <scope>NUCLEOTIDE SEQUENCE</scope>
    <source>
        <tissue evidence="2">Venom_gland</tissue>
    </source>
</reference>
<protein>
    <submittedName>
        <fullName evidence="2">Uncharacterized protein</fullName>
    </submittedName>
</protein>
<sequence>MHHAQAMATPASQRQKKCHDTSHDVIEFETRDLGSLQESTIAAILNSHSELNIIIIIHNSSSSNSRWQCYISQENTMLIQSSSLAANLLALLWYTFRCTTGG</sequence>